<dbReference type="KEGG" id="hsc:HVS_04595"/>
<keyword evidence="3" id="KW-1185">Reference proteome</keyword>
<dbReference type="AlphaFoldDB" id="A0A2K9E5W9"/>
<keyword evidence="1" id="KW-0472">Membrane</keyword>
<keyword evidence="1" id="KW-1133">Transmembrane helix</keyword>
<evidence type="ECO:0000256" key="1">
    <source>
        <dbReference type="SAM" id="Phobius"/>
    </source>
</evidence>
<name>A0A2K9E5W9_9FIRM</name>
<gene>
    <name evidence="2" type="ORF">HVS_04595</name>
</gene>
<reference evidence="2 3" key="1">
    <citation type="submission" date="2017-12" db="EMBL/GenBank/DDBJ databases">
        <title>Complete genome sequence of Herbivorax saccincola GGR1, a novel Cellulosome-producing hydrolytic bacterium in a thermophilic biogas plant, established by Illumina and Nanopore MinION sequencing.</title>
        <authorList>
            <person name="Pechtl A."/>
            <person name="Ruckert C."/>
            <person name="Koeck D.E."/>
            <person name="Maus I."/>
            <person name="Winkler A."/>
            <person name="Kalinowski J."/>
            <person name="Puhler A."/>
            <person name="Schwarz W.W."/>
            <person name="Zverlov V.V."/>
            <person name="Schluter A."/>
            <person name="Liebl W."/>
        </authorList>
    </citation>
    <scope>NUCLEOTIDE SEQUENCE [LARGE SCALE GENOMIC DNA]</scope>
    <source>
        <strain evidence="3">SR1</strain>
    </source>
</reference>
<protein>
    <submittedName>
        <fullName evidence="2">Uncharacterized protein</fullName>
    </submittedName>
</protein>
<feature type="transmembrane region" description="Helical" evidence="1">
    <location>
        <begin position="6"/>
        <end position="24"/>
    </location>
</feature>
<keyword evidence="1" id="KW-0812">Transmembrane</keyword>
<accession>A0A2K9E5W9</accession>
<dbReference type="EMBL" id="CP025197">
    <property type="protein sequence ID" value="AUG56856.1"/>
    <property type="molecule type" value="Genomic_DNA"/>
</dbReference>
<sequence>MRKKIISIVIIVIVLISSALFFSFRYKNDVKLEENLEGLFLAEDFDPNYTTFYQGININKSNIKELTVDLEVVLDGGSVVFELKSPDNAVQWTGTVSKESIFSEQKVIKVNNSIGKWYLYFYVNEETNGKYSAHVIGK</sequence>
<evidence type="ECO:0000313" key="2">
    <source>
        <dbReference type="EMBL" id="AUG56856.1"/>
    </source>
</evidence>
<dbReference type="RefSeq" id="WP_038290137.1">
    <property type="nucleotide sequence ID" value="NZ_CP025197.1"/>
</dbReference>
<organism evidence="2 3">
    <name type="scientific">Acetivibrio saccincola</name>
    <dbReference type="NCBI Taxonomy" id="1677857"/>
    <lineage>
        <taxon>Bacteria</taxon>
        <taxon>Bacillati</taxon>
        <taxon>Bacillota</taxon>
        <taxon>Clostridia</taxon>
        <taxon>Eubacteriales</taxon>
        <taxon>Oscillospiraceae</taxon>
        <taxon>Acetivibrio</taxon>
    </lineage>
</organism>
<evidence type="ECO:0000313" key="3">
    <source>
        <dbReference type="Proteomes" id="UP000233534"/>
    </source>
</evidence>
<dbReference type="Proteomes" id="UP000233534">
    <property type="component" value="Chromosome"/>
</dbReference>
<proteinExistence type="predicted"/>